<accession>A0A915HJ61</accession>
<dbReference type="AlphaFoldDB" id="A0A915HJ61"/>
<organism evidence="1 2">
    <name type="scientific">Romanomermis culicivorax</name>
    <name type="common">Nematode worm</name>
    <dbReference type="NCBI Taxonomy" id="13658"/>
    <lineage>
        <taxon>Eukaryota</taxon>
        <taxon>Metazoa</taxon>
        <taxon>Ecdysozoa</taxon>
        <taxon>Nematoda</taxon>
        <taxon>Enoplea</taxon>
        <taxon>Dorylaimia</taxon>
        <taxon>Mermithida</taxon>
        <taxon>Mermithoidea</taxon>
        <taxon>Mermithidae</taxon>
        <taxon>Romanomermis</taxon>
    </lineage>
</organism>
<dbReference type="Proteomes" id="UP000887565">
    <property type="component" value="Unplaced"/>
</dbReference>
<protein>
    <submittedName>
        <fullName evidence="2">Uncharacterized protein</fullName>
    </submittedName>
</protein>
<sequence length="98" mass="11445">MKMELGALRNSKPHFVKKIGKFRLRTEQFVSEITKFSLENPKKYFVNEVLKFRQRTVKFVDELRLEAPAPGLNKEKPAPGVFINTQNPHSLCFMCFQT</sequence>
<evidence type="ECO:0000313" key="1">
    <source>
        <dbReference type="Proteomes" id="UP000887565"/>
    </source>
</evidence>
<keyword evidence="1" id="KW-1185">Reference proteome</keyword>
<name>A0A915HJ61_ROMCU</name>
<dbReference type="WBParaSite" id="nRc.2.0.1.t01688-RA">
    <property type="protein sequence ID" value="nRc.2.0.1.t01688-RA"/>
    <property type="gene ID" value="nRc.2.0.1.g01688"/>
</dbReference>
<evidence type="ECO:0000313" key="2">
    <source>
        <dbReference type="WBParaSite" id="nRc.2.0.1.t01688-RA"/>
    </source>
</evidence>
<reference evidence="2" key="1">
    <citation type="submission" date="2022-11" db="UniProtKB">
        <authorList>
            <consortium name="WormBaseParasite"/>
        </authorList>
    </citation>
    <scope>IDENTIFICATION</scope>
</reference>
<proteinExistence type="predicted"/>